<dbReference type="PANTHER" id="PTHR41878:SF1">
    <property type="entry name" value="TNPR PROTEIN"/>
    <property type="match status" value="1"/>
</dbReference>
<dbReference type="EMBL" id="FJNE01000002">
    <property type="protein sequence ID" value="CZQ85328.1"/>
    <property type="molecule type" value="Genomic_DNA"/>
</dbReference>
<evidence type="ECO:0000313" key="2">
    <source>
        <dbReference type="EMBL" id="CZQ85328.1"/>
    </source>
</evidence>
<dbReference type="SUPFAM" id="SSF159941">
    <property type="entry name" value="MM3350-like"/>
    <property type="match status" value="1"/>
</dbReference>
<dbReference type="Pfam" id="PF07929">
    <property type="entry name" value="PRiA4_ORF3"/>
    <property type="match status" value="1"/>
</dbReference>
<keyword evidence="3" id="KW-1185">Reference proteome</keyword>
<dbReference type="PANTHER" id="PTHR41878">
    <property type="entry name" value="LEXA REPRESSOR-RELATED"/>
    <property type="match status" value="1"/>
</dbReference>
<name>A0A143Y9P5_9LACT</name>
<accession>A0A143Y9P5</accession>
<proteinExistence type="predicted"/>
<dbReference type="InterPro" id="IPR024047">
    <property type="entry name" value="MM3350-like_sf"/>
</dbReference>
<dbReference type="STRING" id="140314.SAMN04488076_101102"/>
<evidence type="ECO:0000313" key="3">
    <source>
        <dbReference type="Proteomes" id="UP000242754"/>
    </source>
</evidence>
<dbReference type="InterPro" id="IPR012912">
    <property type="entry name" value="Plasmid_pRiA4b_Orf3-like"/>
</dbReference>
<dbReference type="RefSeq" id="WP_179193083.1">
    <property type="nucleotide sequence ID" value="NZ_FJNE01000002.1"/>
</dbReference>
<dbReference type="AlphaFoldDB" id="A0A143Y9P5"/>
<protein>
    <submittedName>
        <fullName evidence="2">Plasmid pria4b orf3</fullName>
    </submittedName>
</protein>
<sequence>MIYEFRLSLRDIGIPVWRDIQVDCTDSFHDFNTYIQALFDWSSIFEHRFEITRSGGVEIPPVIIEETSMDEYEALDEEGDFADAFSEDSFDENYELDYEEAFDEDEYRPIGSYFVDVGDQATYTYFTDAVLEIEIILTEIVAAQEDATYPLCTGAENLAPEEMDDRGDILQKKAKLISVKKEELVAAINKELALLGDAISYDSEYEEFQHDLHFDDDEIYDEPYDAESDNSDC</sequence>
<gene>
    <name evidence="2" type="ORF">Tpal_618</name>
</gene>
<feature type="domain" description="Plasmid pRiA4b Orf3-like" evidence="1">
    <location>
        <begin position="2"/>
        <end position="162"/>
    </location>
</feature>
<dbReference type="Gene3D" id="3.10.290.30">
    <property type="entry name" value="MM3350-like"/>
    <property type="match status" value="1"/>
</dbReference>
<reference evidence="2 3" key="1">
    <citation type="submission" date="2016-02" db="EMBL/GenBank/DDBJ databases">
        <authorList>
            <person name="Wen L."/>
            <person name="He K."/>
            <person name="Yang H."/>
        </authorList>
    </citation>
    <scope>NUCLEOTIDE SEQUENCE [LARGE SCALE GENOMIC DNA]</scope>
    <source>
        <strain evidence="2">Trichococcus palustris</strain>
    </source>
</reference>
<organism evidence="2 3">
    <name type="scientific">Trichococcus palustris</name>
    <dbReference type="NCBI Taxonomy" id="140314"/>
    <lineage>
        <taxon>Bacteria</taxon>
        <taxon>Bacillati</taxon>
        <taxon>Bacillota</taxon>
        <taxon>Bacilli</taxon>
        <taxon>Lactobacillales</taxon>
        <taxon>Carnobacteriaceae</taxon>
        <taxon>Trichococcus</taxon>
    </lineage>
</organism>
<evidence type="ECO:0000259" key="1">
    <source>
        <dbReference type="Pfam" id="PF07929"/>
    </source>
</evidence>
<dbReference type="Proteomes" id="UP000242754">
    <property type="component" value="Unassembled WGS sequence"/>
</dbReference>